<reference evidence="1" key="1">
    <citation type="submission" date="2019-07" db="EMBL/GenBank/DDBJ databases">
        <title>Annotation for the trematode Paragonimus miyazaki's.</title>
        <authorList>
            <person name="Choi Y.-J."/>
        </authorList>
    </citation>
    <scope>NUCLEOTIDE SEQUENCE</scope>
    <source>
        <strain evidence="1">Japan</strain>
    </source>
</reference>
<accession>A0A8S9Z8Z2</accession>
<sequence>MGKRWTSQWTKASYKVTLLRGRFDDYARVLPLTPTAWKSAASSMNKFNIPGRNPQSSSENYRAYVPRVSRMTPRKFGNNVSSNKFWMVPETRAHVGHSSLRPPRLSKRL</sequence>
<dbReference type="Proteomes" id="UP000822476">
    <property type="component" value="Unassembled WGS sequence"/>
</dbReference>
<dbReference type="EMBL" id="JTDE01001113">
    <property type="protein sequence ID" value="KAF7259627.1"/>
    <property type="molecule type" value="Genomic_DNA"/>
</dbReference>
<evidence type="ECO:0000313" key="1">
    <source>
        <dbReference type="EMBL" id="KAF7259627.1"/>
    </source>
</evidence>
<comment type="caution">
    <text evidence="1">The sequence shown here is derived from an EMBL/GenBank/DDBJ whole genome shotgun (WGS) entry which is preliminary data.</text>
</comment>
<name>A0A8S9Z8Z2_9TREM</name>
<protein>
    <submittedName>
        <fullName evidence="1">Uncharacterized protein</fullName>
    </submittedName>
</protein>
<proteinExistence type="predicted"/>
<gene>
    <name evidence="1" type="ORF">EG68_03116</name>
</gene>
<evidence type="ECO:0000313" key="2">
    <source>
        <dbReference type="Proteomes" id="UP000822476"/>
    </source>
</evidence>
<dbReference type="AlphaFoldDB" id="A0A8S9Z8Z2"/>
<keyword evidence="2" id="KW-1185">Reference proteome</keyword>
<organism evidence="1 2">
    <name type="scientific">Paragonimus skrjabini miyazakii</name>
    <dbReference type="NCBI Taxonomy" id="59628"/>
    <lineage>
        <taxon>Eukaryota</taxon>
        <taxon>Metazoa</taxon>
        <taxon>Spiralia</taxon>
        <taxon>Lophotrochozoa</taxon>
        <taxon>Platyhelminthes</taxon>
        <taxon>Trematoda</taxon>
        <taxon>Digenea</taxon>
        <taxon>Plagiorchiida</taxon>
        <taxon>Troglotremata</taxon>
        <taxon>Troglotrematidae</taxon>
        <taxon>Paragonimus</taxon>
    </lineage>
</organism>